<proteinExistence type="inferred from homology"/>
<feature type="domain" description="Inositol polyphosphate-related phosphatase" evidence="10">
    <location>
        <begin position="635"/>
        <end position="990"/>
    </location>
</feature>
<keyword evidence="5" id="KW-0677">Repeat</keyword>
<dbReference type="Proteomes" id="UP000036987">
    <property type="component" value="Unassembled WGS sequence"/>
</dbReference>
<dbReference type="OrthoDB" id="1925875at2759"/>
<evidence type="ECO:0000256" key="2">
    <source>
        <dbReference type="ARBA" id="ARBA00010768"/>
    </source>
</evidence>
<dbReference type="Pfam" id="PF22669">
    <property type="entry name" value="Exo_endo_phos2"/>
    <property type="match status" value="1"/>
</dbReference>
<comment type="cofactor">
    <cofactor evidence="1">
        <name>Mg(2+)</name>
        <dbReference type="ChEBI" id="CHEBI:18420"/>
    </cofactor>
</comment>
<name>A0A0K9PI45_ZOSMR</name>
<dbReference type="STRING" id="29655.A0A0K9PI45"/>
<accession>A0A0K9PI45</accession>
<feature type="region of interest" description="Disordered" evidence="9">
    <location>
        <begin position="1169"/>
        <end position="1193"/>
    </location>
</feature>
<evidence type="ECO:0000256" key="1">
    <source>
        <dbReference type="ARBA" id="ARBA00001946"/>
    </source>
</evidence>
<gene>
    <name evidence="11" type="ORF">ZOSMA_252G00210</name>
</gene>
<dbReference type="SMART" id="SM00128">
    <property type="entry name" value="IPPc"/>
    <property type="match status" value="1"/>
</dbReference>
<protein>
    <submittedName>
        <fullName evidence="11">Type I inositol-1,4,5-trisphosphate 5-phosphatase</fullName>
    </submittedName>
</protein>
<organism evidence="11 12">
    <name type="scientific">Zostera marina</name>
    <name type="common">Eelgrass</name>
    <dbReference type="NCBI Taxonomy" id="29655"/>
    <lineage>
        <taxon>Eukaryota</taxon>
        <taxon>Viridiplantae</taxon>
        <taxon>Streptophyta</taxon>
        <taxon>Embryophyta</taxon>
        <taxon>Tracheophyta</taxon>
        <taxon>Spermatophyta</taxon>
        <taxon>Magnoliopsida</taxon>
        <taxon>Liliopsida</taxon>
        <taxon>Zosteraceae</taxon>
        <taxon>Zostera</taxon>
    </lineage>
</organism>
<dbReference type="GO" id="GO:0004439">
    <property type="term" value="F:phosphatidylinositol-4,5-bisphosphate 5-phosphatase activity"/>
    <property type="evidence" value="ECO:0000318"/>
    <property type="project" value="GO_Central"/>
</dbReference>
<keyword evidence="12" id="KW-1185">Reference proteome</keyword>
<dbReference type="InterPro" id="IPR056455">
    <property type="entry name" value="Ig-like_IP5PC_F"/>
</dbReference>
<dbReference type="InterPro" id="IPR000300">
    <property type="entry name" value="IPPc"/>
</dbReference>
<keyword evidence="6" id="KW-0378">Hydrolase</keyword>
<feature type="region of interest" description="Disordered" evidence="9">
    <location>
        <begin position="74"/>
        <end position="95"/>
    </location>
</feature>
<reference evidence="12" key="1">
    <citation type="journal article" date="2016" name="Nature">
        <title>The genome of the seagrass Zostera marina reveals angiosperm adaptation to the sea.</title>
        <authorList>
            <person name="Olsen J.L."/>
            <person name="Rouze P."/>
            <person name="Verhelst B."/>
            <person name="Lin Y.-C."/>
            <person name="Bayer T."/>
            <person name="Collen J."/>
            <person name="Dattolo E."/>
            <person name="De Paoli E."/>
            <person name="Dittami S."/>
            <person name="Maumus F."/>
            <person name="Michel G."/>
            <person name="Kersting A."/>
            <person name="Lauritano C."/>
            <person name="Lohaus R."/>
            <person name="Toepel M."/>
            <person name="Tonon T."/>
            <person name="Vanneste K."/>
            <person name="Amirebrahimi M."/>
            <person name="Brakel J."/>
            <person name="Bostroem C."/>
            <person name="Chovatia M."/>
            <person name="Grimwood J."/>
            <person name="Jenkins J.W."/>
            <person name="Jueterbock A."/>
            <person name="Mraz A."/>
            <person name="Stam W.T."/>
            <person name="Tice H."/>
            <person name="Bornberg-Bauer E."/>
            <person name="Green P.J."/>
            <person name="Pearson G.A."/>
            <person name="Procaccini G."/>
            <person name="Duarte C.M."/>
            <person name="Schmutz J."/>
            <person name="Reusch T.B.H."/>
            <person name="Van de Peer Y."/>
        </authorList>
    </citation>
    <scope>NUCLEOTIDE SEQUENCE [LARGE SCALE GENOMIC DNA]</scope>
    <source>
        <strain evidence="12">cv. Finnish</strain>
    </source>
</reference>
<evidence type="ECO:0000256" key="8">
    <source>
        <dbReference type="ARBA" id="ARBA00022843"/>
    </source>
</evidence>
<dbReference type="PANTHER" id="PTHR11200:SF300">
    <property type="entry name" value="TYPE II INOSITOL 1,4,5-TRISPHOSPHATE 5-PHOSPHATASE"/>
    <property type="match status" value="1"/>
</dbReference>
<comment type="caution">
    <text evidence="11">The sequence shown here is derived from an EMBL/GenBank/DDBJ whole genome shotgun (WGS) entry which is preliminary data.</text>
</comment>
<comment type="similarity">
    <text evidence="2">Belongs to the inositol polyphosphate 5-phosphatase family.</text>
</comment>
<dbReference type="InterPro" id="IPR015943">
    <property type="entry name" value="WD40/YVTN_repeat-like_dom_sf"/>
</dbReference>
<keyword evidence="7" id="KW-0460">Magnesium</keyword>
<evidence type="ECO:0000313" key="12">
    <source>
        <dbReference type="Proteomes" id="UP000036987"/>
    </source>
</evidence>
<dbReference type="GO" id="GO:0046856">
    <property type="term" value="P:phosphatidylinositol dephosphorylation"/>
    <property type="evidence" value="ECO:0007669"/>
    <property type="project" value="InterPro"/>
</dbReference>
<dbReference type="Pfam" id="PF23755">
    <property type="entry name" value="Ig-like_IP5PC_F"/>
    <property type="match status" value="1"/>
</dbReference>
<dbReference type="SUPFAM" id="SSF56219">
    <property type="entry name" value="DNase I-like"/>
    <property type="match status" value="1"/>
</dbReference>
<dbReference type="Pfam" id="PF23754">
    <property type="entry name" value="Beta-prop_IP5PC_F"/>
    <property type="match status" value="2"/>
</dbReference>
<dbReference type="CDD" id="cd09074">
    <property type="entry name" value="INPP5c"/>
    <property type="match status" value="1"/>
</dbReference>
<dbReference type="EMBL" id="LFYR01000874">
    <property type="protein sequence ID" value="KMZ67920.1"/>
    <property type="molecule type" value="Genomic_DNA"/>
</dbReference>
<dbReference type="SMART" id="SM00320">
    <property type="entry name" value="WD40"/>
    <property type="match status" value="4"/>
</dbReference>
<dbReference type="GO" id="GO:0009846">
    <property type="term" value="P:pollen germination"/>
    <property type="evidence" value="ECO:0007669"/>
    <property type="project" value="UniProtKB-ARBA"/>
</dbReference>
<sequence length="1261" mass="137554">MEEDDGNSDLKISKPILITASTNPSVKPINSDASAVPKISYSQPLVSGISYTNARRKGARNYSFDDEDGALASSASNSITDDVNGNNAGSNSRLYMHSSSLPEETLGRHRPPVHHQIDRALTSAMPATKAEHEVMTVAGANPASLPEFMGKGGGKGIFKVPVRGAVHMNRPPSLDLRPHPLRETQVGTFLRIIGCSESQVWAGQESGVRVWDLEKAFLRWDETESMIRLSKGDGESSPFLESRRTSPALCLFVDVGNRLVWSGHKDGKIRSWKMDLSQIKIASDSATDVHGDAAPARPSNSACNNANSGSASAAISNSEFMESLTWQAHPTPVLCMTFTSQGDLWSGSEGGVIKVWPWESLEKSLTLGERHMAALLVERSCVDLRSQVTVGGVCSLPSSDVRFLVSDHSRSKIWSGASVSFALWNSRTKELIRVFNIDGHVENKVDSSSGHDSHAEDEIKAKVVSATKREKNQLSFFQRSRNALMGAADVVRRVATKGTFGEDNRKTEAMIISTDGMIWTGCSSGAIVQWDGNANRLQEFQHQPSSVLSLCSFGTRIWVGYSNGSIQMIDLDGNLLGGWVAHSSPVIKIEVAGSYIFTLANHGGVRGWHLTSPGPLDDISRLHLVDKEQFFTKFENCKILVGTWNVGQERASHDSLSSWVGTASSEADIVIIGCQEVEMGAGFLAMAAAKETVGLEGSANGHWWLDAIGKTLDEGKVFDRIGSRQLAGLLIAVWAKKHIRNHIGDIDAGAVACGFGRAIGNKGGVGLRMRIYDQTLCLVNCHFAAHLEAVNKRNADFDHIFRTLSFSRPSIGPHSFGAGTSSSIQGVRGPNQGAALQFDDGSPELSDADLIIFLGDFNYRLHGISYDEARDFVSQRCFDWLREKDQLREEMKSGRVFQGMREGLIRFPPTYKFDRHKPGLSGYDSGEKKRIPAWCDRILYRDNRSISLQECSLECPVVSSILHYDACMDVTDSDHKPVRCLINVDIARSDKSVKRQNLGEILMSNIQIRSFILEICTVPEITVSSNSTVLQNMDTTVICITNRCKKNKAIIEISCEGQSSINKEDGSISEPHRRGGSGFPRWLEVVPTTDVIQPGQIMELSLRHEEGHALDEVVDGIPQNWTCEDTRDKEVILTVTVKGNYTAKGTSHRIHVRHFFISKNATNDSKTATIESKTTTSDSKNATSGSKNITGDSKNVNIEAKTAISGSKTVTSDSKNTTSDLKNTTNDSKNVTSGSKNATSGSKAVANSDSRASSRITQKPD</sequence>
<evidence type="ECO:0000313" key="11">
    <source>
        <dbReference type="EMBL" id="KMZ67920.1"/>
    </source>
</evidence>
<feature type="region of interest" description="Disordered" evidence="9">
    <location>
        <begin position="1206"/>
        <end position="1261"/>
    </location>
</feature>
<dbReference type="Gene3D" id="2.130.10.10">
    <property type="entry name" value="YVTN repeat-like/Quinoprotein amine dehydrogenase"/>
    <property type="match status" value="2"/>
</dbReference>
<dbReference type="FunFam" id="2.130.10.10:FF:001216">
    <property type="entry name" value="Type II inositol polyphosphate 5-phosphatase 15"/>
    <property type="match status" value="1"/>
</dbReference>
<dbReference type="OMA" id="FEERISW"/>
<evidence type="ECO:0000256" key="9">
    <source>
        <dbReference type="SAM" id="MobiDB-lite"/>
    </source>
</evidence>
<dbReference type="GO" id="GO:0046872">
    <property type="term" value="F:metal ion binding"/>
    <property type="evidence" value="ECO:0007669"/>
    <property type="project" value="UniProtKB-KW"/>
</dbReference>
<dbReference type="SUPFAM" id="SSF101908">
    <property type="entry name" value="Putative isomerase YbhE"/>
    <property type="match status" value="1"/>
</dbReference>
<dbReference type="FunFam" id="3.60.10.10:FF:000011">
    <property type="entry name" value="Type II inositol polyphosphate 5-phosphatase 15"/>
    <property type="match status" value="1"/>
</dbReference>
<keyword evidence="4" id="KW-0479">Metal-binding</keyword>
<evidence type="ECO:0000256" key="3">
    <source>
        <dbReference type="ARBA" id="ARBA00022499"/>
    </source>
</evidence>
<keyword evidence="8" id="KW-0832">Ubl conjugation</keyword>
<evidence type="ECO:0000256" key="6">
    <source>
        <dbReference type="ARBA" id="ARBA00022801"/>
    </source>
</evidence>
<dbReference type="PANTHER" id="PTHR11200">
    <property type="entry name" value="INOSITOL 5-PHOSPHATASE"/>
    <property type="match status" value="1"/>
</dbReference>
<dbReference type="InterPro" id="IPR056454">
    <property type="entry name" value="Beta-prop_IP5PC_F"/>
</dbReference>
<evidence type="ECO:0000256" key="5">
    <source>
        <dbReference type="ARBA" id="ARBA00022737"/>
    </source>
</evidence>
<dbReference type="Gene3D" id="3.60.10.10">
    <property type="entry name" value="Endonuclease/exonuclease/phosphatase"/>
    <property type="match status" value="1"/>
</dbReference>
<evidence type="ECO:0000256" key="4">
    <source>
        <dbReference type="ARBA" id="ARBA00022723"/>
    </source>
</evidence>
<dbReference type="AlphaFoldDB" id="A0A0K9PI45"/>
<keyword evidence="3" id="KW-1017">Isopeptide bond</keyword>
<dbReference type="InterPro" id="IPR036691">
    <property type="entry name" value="Endo/exonu/phosph_ase_sf"/>
</dbReference>
<dbReference type="InterPro" id="IPR046985">
    <property type="entry name" value="IP5"/>
</dbReference>
<dbReference type="InterPro" id="IPR001680">
    <property type="entry name" value="WD40_rpt"/>
</dbReference>
<evidence type="ECO:0000256" key="7">
    <source>
        <dbReference type="ARBA" id="ARBA00022842"/>
    </source>
</evidence>
<evidence type="ECO:0000259" key="10">
    <source>
        <dbReference type="SMART" id="SM00128"/>
    </source>
</evidence>